<sequence>LAVVYEAPQAAEAALYRAQCRYLRPRWRELPGRVLDVGFCGRWWLLGRRLRDCDINEEEFEGLPARLRRIEPQHLRSHR</sequence>
<proteinExistence type="predicted"/>
<name>A0A7K9SEH2_9PICI</name>
<feature type="non-terminal residue" evidence="1">
    <location>
        <position position="1"/>
    </location>
</feature>
<dbReference type="GO" id="GO:0042721">
    <property type="term" value="C:TIM22 mitochondrial import inner membrane insertion complex"/>
    <property type="evidence" value="ECO:0007669"/>
    <property type="project" value="InterPro"/>
</dbReference>
<dbReference type="PANTHER" id="PTHR21435">
    <property type="entry name" value="MITOCHONDRIAL IMPORT INNER MEMBRANE TRANSLOCASE SUBUNIT TIM29"/>
    <property type="match status" value="1"/>
</dbReference>
<dbReference type="Pfam" id="PF10171">
    <property type="entry name" value="Tim29"/>
    <property type="match status" value="1"/>
</dbReference>
<gene>
    <name evidence="1" type="primary">Timm29</name>
    <name evidence="1" type="ORF">GALDEA_R15719</name>
</gene>
<organism evidence="1 2">
    <name type="scientific">Galbula dea</name>
    <dbReference type="NCBI Taxonomy" id="1109041"/>
    <lineage>
        <taxon>Eukaryota</taxon>
        <taxon>Metazoa</taxon>
        <taxon>Chordata</taxon>
        <taxon>Craniata</taxon>
        <taxon>Vertebrata</taxon>
        <taxon>Euteleostomi</taxon>
        <taxon>Archelosauria</taxon>
        <taxon>Archosauria</taxon>
        <taxon>Dinosauria</taxon>
        <taxon>Saurischia</taxon>
        <taxon>Theropoda</taxon>
        <taxon>Coelurosauria</taxon>
        <taxon>Aves</taxon>
        <taxon>Neognathae</taxon>
        <taxon>Neoaves</taxon>
        <taxon>Telluraves</taxon>
        <taxon>Coraciimorphae</taxon>
        <taxon>Piciformes</taxon>
        <taxon>Galbulidae</taxon>
        <taxon>Galbula</taxon>
    </lineage>
</organism>
<evidence type="ECO:0000313" key="1">
    <source>
        <dbReference type="EMBL" id="NXI34033.1"/>
    </source>
</evidence>
<dbReference type="PANTHER" id="PTHR21435:SF1">
    <property type="entry name" value="MITOCHONDRIAL IMPORT INNER MEMBRANE TRANSLOCASE SUBUNIT TIM29"/>
    <property type="match status" value="1"/>
</dbReference>
<dbReference type="OrthoDB" id="5970620at2759"/>
<accession>A0A7K9SEH2</accession>
<protein>
    <submittedName>
        <fullName evidence="1">TIM29 translocase</fullName>
    </submittedName>
</protein>
<comment type="caution">
    <text evidence="1">The sequence shown here is derived from an EMBL/GenBank/DDBJ whole genome shotgun (WGS) entry which is preliminary data.</text>
</comment>
<keyword evidence="2" id="KW-1185">Reference proteome</keyword>
<dbReference type="InterPro" id="IPR019322">
    <property type="entry name" value="TIMM29"/>
</dbReference>
<evidence type="ECO:0000313" key="2">
    <source>
        <dbReference type="Proteomes" id="UP000566440"/>
    </source>
</evidence>
<feature type="non-terminal residue" evidence="1">
    <location>
        <position position="79"/>
    </location>
</feature>
<dbReference type="GO" id="GO:0045039">
    <property type="term" value="P:protein insertion into mitochondrial inner membrane"/>
    <property type="evidence" value="ECO:0007669"/>
    <property type="project" value="TreeGrafter"/>
</dbReference>
<dbReference type="Proteomes" id="UP000566440">
    <property type="component" value="Unassembled WGS sequence"/>
</dbReference>
<dbReference type="EMBL" id="VWZX01000018">
    <property type="protein sequence ID" value="NXI34033.1"/>
    <property type="molecule type" value="Genomic_DNA"/>
</dbReference>
<dbReference type="AlphaFoldDB" id="A0A7K9SEH2"/>
<reference evidence="1 2" key="1">
    <citation type="submission" date="2019-09" db="EMBL/GenBank/DDBJ databases">
        <title>Bird 10,000 Genomes (B10K) Project - Family phase.</title>
        <authorList>
            <person name="Zhang G."/>
        </authorList>
    </citation>
    <scope>NUCLEOTIDE SEQUENCE [LARGE SCALE GENOMIC DNA]</scope>
    <source>
        <strain evidence="1">B10K-DU-001-62</strain>
        <tissue evidence="1">Muscle</tissue>
    </source>
</reference>